<evidence type="ECO:0000313" key="2">
    <source>
        <dbReference type="EMBL" id="MED6121896.1"/>
    </source>
</evidence>
<protein>
    <submittedName>
        <fullName evidence="2">Uncharacterized protein</fullName>
    </submittedName>
</protein>
<evidence type="ECO:0000313" key="3">
    <source>
        <dbReference type="Proteomes" id="UP001341840"/>
    </source>
</evidence>
<accession>A0ABU6RD26</accession>
<feature type="region of interest" description="Disordered" evidence="1">
    <location>
        <begin position="1"/>
        <end position="21"/>
    </location>
</feature>
<feature type="compositionally biased region" description="Polar residues" evidence="1">
    <location>
        <begin position="1"/>
        <end position="12"/>
    </location>
</feature>
<keyword evidence="3" id="KW-1185">Reference proteome</keyword>
<organism evidence="2 3">
    <name type="scientific">Stylosanthes scabra</name>
    <dbReference type="NCBI Taxonomy" id="79078"/>
    <lineage>
        <taxon>Eukaryota</taxon>
        <taxon>Viridiplantae</taxon>
        <taxon>Streptophyta</taxon>
        <taxon>Embryophyta</taxon>
        <taxon>Tracheophyta</taxon>
        <taxon>Spermatophyta</taxon>
        <taxon>Magnoliopsida</taxon>
        <taxon>eudicotyledons</taxon>
        <taxon>Gunneridae</taxon>
        <taxon>Pentapetalae</taxon>
        <taxon>rosids</taxon>
        <taxon>fabids</taxon>
        <taxon>Fabales</taxon>
        <taxon>Fabaceae</taxon>
        <taxon>Papilionoideae</taxon>
        <taxon>50 kb inversion clade</taxon>
        <taxon>dalbergioids sensu lato</taxon>
        <taxon>Dalbergieae</taxon>
        <taxon>Pterocarpus clade</taxon>
        <taxon>Stylosanthes</taxon>
    </lineage>
</organism>
<reference evidence="2 3" key="1">
    <citation type="journal article" date="2023" name="Plants (Basel)">
        <title>Bridging the Gap: Combining Genomics and Transcriptomics Approaches to Understand Stylosanthes scabra, an Orphan Legume from the Brazilian Caatinga.</title>
        <authorList>
            <person name="Ferreira-Neto J.R.C."/>
            <person name="da Silva M.D."/>
            <person name="Binneck E."/>
            <person name="de Melo N.F."/>
            <person name="da Silva R.H."/>
            <person name="de Melo A.L.T.M."/>
            <person name="Pandolfi V."/>
            <person name="Bustamante F.O."/>
            <person name="Brasileiro-Vidal A.C."/>
            <person name="Benko-Iseppon A.M."/>
        </authorList>
    </citation>
    <scope>NUCLEOTIDE SEQUENCE [LARGE SCALE GENOMIC DNA]</scope>
    <source>
        <tissue evidence="2">Leaves</tissue>
    </source>
</reference>
<evidence type="ECO:0000256" key="1">
    <source>
        <dbReference type="SAM" id="MobiDB-lite"/>
    </source>
</evidence>
<dbReference type="Proteomes" id="UP001341840">
    <property type="component" value="Unassembled WGS sequence"/>
</dbReference>
<comment type="caution">
    <text evidence="2">The sequence shown here is derived from an EMBL/GenBank/DDBJ whole genome shotgun (WGS) entry which is preliminary data.</text>
</comment>
<gene>
    <name evidence="2" type="ORF">PIB30_034428</name>
</gene>
<dbReference type="EMBL" id="JASCZI010030368">
    <property type="protein sequence ID" value="MED6121896.1"/>
    <property type="molecule type" value="Genomic_DNA"/>
</dbReference>
<name>A0ABU6RD26_9FABA</name>
<feature type="compositionally biased region" description="Low complexity" evidence="1">
    <location>
        <begin position="83"/>
        <end position="99"/>
    </location>
</feature>
<feature type="region of interest" description="Disordered" evidence="1">
    <location>
        <begin position="39"/>
        <end position="100"/>
    </location>
</feature>
<proteinExistence type="predicted"/>
<sequence>MAVAERNSSNDSRGGLSHHRRVLSPSSGCYTLFLSSTSSAATAPRNGGGGAEIEDRGGGFSPSASRSAMLPHQSVSDRRQWRAPTAPATTAFPSAAASSDNKGTATFVHRRALLLPSLLFIATTPSPSVLDSAAVAILHLPSLPVTRVFPLPFLSLLFLSYSLILEKNEP</sequence>